<sequence length="344" mass="38192">MRTLSGAVRSWIGNQEGVDWNDFKSNFNNPLRVIIGSSEEGDLGQLSFQGVWLLKGDKRLYPVPIHLLKKEYENVLYPLQLSEQGIYCDLGNSIRLAELSSDEAQGAKPMEDTWVDAQTLGVILQGEIPTYDEQHFVTLNQLVKQESRVGIARNNKKRAVETGLLYQTQQIRPKADVSVEIDIQGLPESCQQSDNILLRLGGEGRTATVTHSQPTQLPAPKVNTKDVRGVVLYLLSPLQLKDHRQMLPGFELIDTQQPNHWQGEIHGIALILNGAITGKSIRDGGWNLAEGKPRISMSLIPAGSLFFCQVKEGDIQKAVNALHGKQIGEKQNYGYGHLAVGLWQ</sequence>
<dbReference type="Gene3D" id="2.60.40.4350">
    <property type="match status" value="1"/>
</dbReference>
<protein>
    <submittedName>
        <fullName evidence="1">CRISPR-associated RAMP Cmr3</fullName>
    </submittedName>
</protein>
<evidence type="ECO:0000313" key="1">
    <source>
        <dbReference type="EMBL" id="SFV88892.1"/>
    </source>
</evidence>
<reference evidence="1" key="1">
    <citation type="submission" date="2016-10" db="EMBL/GenBank/DDBJ databases">
        <authorList>
            <person name="de Groot N.N."/>
        </authorList>
    </citation>
    <scope>NUCLEOTIDE SEQUENCE</scope>
</reference>
<gene>
    <name evidence="1" type="ORF">MNB_SUP05-SYMBIONT-5-1092</name>
</gene>
<proteinExistence type="predicted"/>
<dbReference type="InterPro" id="IPR019117">
    <property type="entry name" value="CRISPR-assoc_protein_Cmr3"/>
</dbReference>
<organism evidence="1">
    <name type="scientific">hydrothermal vent metagenome</name>
    <dbReference type="NCBI Taxonomy" id="652676"/>
    <lineage>
        <taxon>unclassified sequences</taxon>
        <taxon>metagenomes</taxon>
        <taxon>ecological metagenomes</taxon>
    </lineage>
</organism>
<dbReference type="AlphaFoldDB" id="A0A1W1E4K7"/>
<accession>A0A1W1E4K7</accession>
<dbReference type="EMBL" id="FPHZ01000188">
    <property type="protein sequence ID" value="SFV88892.1"/>
    <property type="molecule type" value="Genomic_DNA"/>
</dbReference>
<dbReference type="Pfam" id="PF09700">
    <property type="entry name" value="Cas_Cmr3"/>
    <property type="match status" value="1"/>
</dbReference>
<name>A0A1W1E4K7_9ZZZZ</name>